<dbReference type="Gene3D" id="1.10.3720.10">
    <property type="entry name" value="MetI-like"/>
    <property type="match status" value="1"/>
</dbReference>
<evidence type="ECO:0000256" key="7">
    <source>
        <dbReference type="ARBA" id="ARBA00023136"/>
    </source>
</evidence>
<dbReference type="RefSeq" id="WP_273380640.1">
    <property type="nucleotide sequence ID" value="NZ_PIUK01000177.1"/>
</dbReference>
<dbReference type="PANTHER" id="PTHR42929">
    <property type="entry name" value="INNER MEMBRANE ABC TRANSPORTER PERMEASE PROTEIN YDCU-RELATED-RELATED"/>
    <property type="match status" value="1"/>
</dbReference>
<dbReference type="Proteomes" id="UP000732377">
    <property type="component" value="Unassembled WGS sequence"/>
</dbReference>
<dbReference type="Pfam" id="PF00528">
    <property type="entry name" value="BPD_transp_1"/>
    <property type="match status" value="1"/>
</dbReference>
<evidence type="ECO:0000256" key="4">
    <source>
        <dbReference type="ARBA" id="ARBA00022475"/>
    </source>
</evidence>
<dbReference type="GO" id="GO:0005886">
    <property type="term" value="C:plasma membrane"/>
    <property type="evidence" value="ECO:0007669"/>
    <property type="project" value="UniProtKB-SubCell"/>
</dbReference>
<dbReference type="PANTHER" id="PTHR42929:SF1">
    <property type="entry name" value="INNER MEMBRANE ABC TRANSPORTER PERMEASE PROTEIN YDCU-RELATED"/>
    <property type="match status" value="1"/>
</dbReference>
<comment type="caution">
    <text evidence="10">The sequence shown here is derived from an EMBL/GenBank/DDBJ whole genome shotgun (WGS) entry which is preliminary data.</text>
</comment>
<dbReference type="InterPro" id="IPR000515">
    <property type="entry name" value="MetI-like"/>
</dbReference>
<feature type="transmembrane region" description="Helical" evidence="8">
    <location>
        <begin position="251"/>
        <end position="270"/>
    </location>
</feature>
<evidence type="ECO:0000256" key="5">
    <source>
        <dbReference type="ARBA" id="ARBA00022692"/>
    </source>
</evidence>
<evidence type="ECO:0000256" key="2">
    <source>
        <dbReference type="ARBA" id="ARBA00007069"/>
    </source>
</evidence>
<evidence type="ECO:0000313" key="10">
    <source>
        <dbReference type="EMBL" id="MBY6277428.1"/>
    </source>
</evidence>
<accession>A0A953IAG1</accession>
<proteinExistence type="inferred from homology"/>
<comment type="similarity">
    <text evidence="2">Belongs to the binding-protein-dependent transport system permease family. CysTW subfamily.</text>
</comment>
<keyword evidence="3 8" id="KW-0813">Transport</keyword>
<evidence type="ECO:0000259" key="9">
    <source>
        <dbReference type="PROSITE" id="PS50928"/>
    </source>
</evidence>
<dbReference type="InterPro" id="IPR035906">
    <property type="entry name" value="MetI-like_sf"/>
</dbReference>
<name>A0A953IAG1_SYMTR</name>
<feature type="transmembrane region" description="Helical" evidence="8">
    <location>
        <begin position="100"/>
        <end position="123"/>
    </location>
</feature>
<dbReference type="PROSITE" id="PS50928">
    <property type="entry name" value="ABC_TM1"/>
    <property type="match status" value="1"/>
</dbReference>
<keyword evidence="5 8" id="KW-0812">Transmembrane</keyword>
<keyword evidence="4" id="KW-1003">Cell membrane</keyword>
<feature type="transmembrane region" description="Helical" evidence="8">
    <location>
        <begin position="205"/>
        <end position="223"/>
    </location>
</feature>
<dbReference type="CDD" id="cd06261">
    <property type="entry name" value="TM_PBP2"/>
    <property type="match status" value="1"/>
</dbReference>
<keyword evidence="7 8" id="KW-0472">Membrane</keyword>
<dbReference type="EMBL" id="PIUK01000177">
    <property type="protein sequence ID" value="MBY6277428.1"/>
    <property type="molecule type" value="Genomic_DNA"/>
</dbReference>
<comment type="subcellular location">
    <subcellularLocation>
        <location evidence="1 8">Cell membrane</location>
        <topology evidence="1 8">Multi-pass membrane protein</topology>
    </subcellularLocation>
</comment>
<dbReference type="AlphaFoldDB" id="A0A953IAG1"/>
<evidence type="ECO:0000256" key="8">
    <source>
        <dbReference type="RuleBase" id="RU363032"/>
    </source>
</evidence>
<feature type="transmembrane region" description="Helical" evidence="8">
    <location>
        <begin position="63"/>
        <end position="88"/>
    </location>
</feature>
<keyword evidence="6 8" id="KW-1133">Transmembrane helix</keyword>
<protein>
    <submittedName>
        <fullName evidence="10">ABC transporter permease</fullName>
    </submittedName>
</protein>
<dbReference type="SUPFAM" id="SSF161098">
    <property type="entry name" value="MetI-like"/>
    <property type="match status" value="1"/>
</dbReference>
<sequence length="283" mass="31099">MSRRAGWAMLAPTVIWLVALVAAPMALMLVYSLAVQIAPDSPWPQGFTLAHYSRLLDPLYLRIFVRSVVQAALATLLSLLLGYPLAYYIARSPMQRRGRLLLLVVIPFWTNFLVRTYALMVLMRAQGVINSLLMAIGVIDDPLPLLYNEAAVQVGLVYTLLPLLVLPLYANLEKLDERLLAAAQDLGANPWTAFWSVTWPLSRPGVLVGGMMVFISAFGMYLVPDLMGGARSVMIGNLIQNQFLQARNWPFGAAVALALTAVVLVVALLVQRAGRIDGGEVRR</sequence>
<organism evidence="10 11">
    <name type="scientific">Symbiobacterium thermophilum</name>
    <dbReference type="NCBI Taxonomy" id="2734"/>
    <lineage>
        <taxon>Bacteria</taxon>
        <taxon>Bacillati</taxon>
        <taxon>Bacillota</taxon>
        <taxon>Clostridia</taxon>
        <taxon>Eubacteriales</taxon>
        <taxon>Symbiobacteriaceae</taxon>
        <taxon>Symbiobacterium</taxon>
    </lineage>
</organism>
<feature type="transmembrane region" description="Helical" evidence="8">
    <location>
        <begin position="150"/>
        <end position="170"/>
    </location>
</feature>
<feature type="domain" description="ABC transmembrane type-1" evidence="9">
    <location>
        <begin position="64"/>
        <end position="270"/>
    </location>
</feature>
<evidence type="ECO:0000256" key="6">
    <source>
        <dbReference type="ARBA" id="ARBA00022989"/>
    </source>
</evidence>
<gene>
    <name evidence="10" type="ORF">CWE10_14680</name>
</gene>
<reference evidence="10" key="1">
    <citation type="submission" date="2017-11" db="EMBL/GenBank/DDBJ databases">
        <title>Three new genomes from thermophilic consortium.</title>
        <authorList>
            <person name="Quaggio R."/>
            <person name="Amgarten D."/>
            <person name="Setubal J.C."/>
        </authorList>
    </citation>
    <scope>NUCLEOTIDE SEQUENCE</scope>
    <source>
        <strain evidence="10">ZCTH01-B2</strain>
    </source>
</reference>
<evidence type="ECO:0000256" key="3">
    <source>
        <dbReference type="ARBA" id="ARBA00022448"/>
    </source>
</evidence>
<evidence type="ECO:0000313" key="11">
    <source>
        <dbReference type="Proteomes" id="UP000732377"/>
    </source>
</evidence>
<evidence type="ECO:0000256" key="1">
    <source>
        <dbReference type="ARBA" id="ARBA00004651"/>
    </source>
</evidence>
<dbReference type="GO" id="GO:0055085">
    <property type="term" value="P:transmembrane transport"/>
    <property type="evidence" value="ECO:0007669"/>
    <property type="project" value="InterPro"/>
</dbReference>